<keyword evidence="5" id="KW-1185">Reference proteome</keyword>
<accession>A0A1Q4KL98</accession>
<reference evidence="3 5" key="2">
    <citation type="submission" date="2016-11" db="EMBL/GenBank/DDBJ databases">
        <title>Draft genome of Pseudomonas versuta A4R1.5.</title>
        <authorList>
            <person name="See-Too W.-S."/>
        </authorList>
    </citation>
    <scope>NUCLEOTIDE SEQUENCE [LARGE SCALE GENOMIC DNA]</scope>
    <source>
        <strain evidence="3 5">A4R1.5</strain>
    </source>
</reference>
<gene>
    <name evidence="3" type="ORF">BOH73_07690</name>
    <name evidence="2" type="ORF">BOH74_18060</name>
</gene>
<keyword evidence="1" id="KW-0812">Transmembrane</keyword>
<feature type="transmembrane region" description="Helical" evidence="1">
    <location>
        <begin position="54"/>
        <end position="87"/>
    </location>
</feature>
<keyword evidence="1" id="KW-0472">Membrane</keyword>
<evidence type="ECO:0000313" key="4">
    <source>
        <dbReference type="Proteomes" id="UP000185990"/>
    </source>
</evidence>
<protein>
    <submittedName>
        <fullName evidence="2">Uncharacterized protein</fullName>
    </submittedName>
</protein>
<dbReference type="Proteomes" id="UP000185990">
    <property type="component" value="Unassembled WGS sequence"/>
</dbReference>
<evidence type="ECO:0000313" key="2">
    <source>
        <dbReference type="EMBL" id="OKA19516.1"/>
    </source>
</evidence>
<evidence type="ECO:0000256" key="1">
    <source>
        <dbReference type="SAM" id="Phobius"/>
    </source>
</evidence>
<dbReference type="RefSeq" id="WP_060692664.1">
    <property type="nucleotide sequence ID" value="NZ_CP012676.1"/>
</dbReference>
<organism evidence="2 4">
    <name type="scientific">Pseudomonas versuta</name>
    <dbReference type="NCBI Taxonomy" id="1788301"/>
    <lineage>
        <taxon>Bacteria</taxon>
        <taxon>Pseudomonadati</taxon>
        <taxon>Pseudomonadota</taxon>
        <taxon>Gammaproteobacteria</taxon>
        <taxon>Pseudomonadales</taxon>
        <taxon>Pseudomonadaceae</taxon>
        <taxon>Pseudomonas</taxon>
    </lineage>
</organism>
<accession>A0A0M5LZV0</accession>
<evidence type="ECO:0000313" key="3">
    <source>
        <dbReference type="EMBL" id="OKA22308.1"/>
    </source>
</evidence>
<name>A0A0M5LZV0_9PSED</name>
<dbReference type="KEGG" id="ppsy:AOC04_09255"/>
<comment type="caution">
    <text evidence="2">The sequence shown here is derived from an EMBL/GenBank/DDBJ whole genome shotgun (WGS) entry which is preliminary data.</text>
</comment>
<evidence type="ECO:0000313" key="5">
    <source>
        <dbReference type="Proteomes" id="UP000186677"/>
    </source>
</evidence>
<keyword evidence="1" id="KW-1133">Transmembrane helix</keyword>
<dbReference type="EMBL" id="MPJD01000029">
    <property type="protein sequence ID" value="OKA19516.1"/>
    <property type="molecule type" value="Genomic_DNA"/>
</dbReference>
<dbReference type="EMBL" id="MPJC01000004">
    <property type="protein sequence ID" value="OKA22308.1"/>
    <property type="molecule type" value="Genomic_DNA"/>
</dbReference>
<feature type="transmembrane region" description="Helical" evidence="1">
    <location>
        <begin position="18"/>
        <end position="42"/>
    </location>
</feature>
<sequence>MFSTFAVQRLSAGSIYKLFFIGLVTSLGTVGLVLGVLAFFGFDTVSWNGQQVHGFSAILAGIFLGLFLALFFGVILGSACVVGLWLYSKLRPLSLTGKNLNPSCKDAASAASPPNLG</sequence>
<dbReference type="AlphaFoldDB" id="A0A0M5LZV0"/>
<dbReference type="Proteomes" id="UP000186677">
    <property type="component" value="Unassembled WGS sequence"/>
</dbReference>
<dbReference type="OrthoDB" id="5739213at2"/>
<proteinExistence type="predicted"/>
<reference evidence="2 4" key="1">
    <citation type="submission" date="2016-11" db="EMBL/GenBank/DDBJ databases">
        <title>Draft genome of Pseudomonas versuta A4R1.12.</title>
        <authorList>
            <person name="See-Too W.-S."/>
        </authorList>
    </citation>
    <scope>NUCLEOTIDE SEQUENCE [LARGE SCALE GENOMIC DNA]</scope>
    <source>
        <strain evidence="2 4">A4R1.12</strain>
    </source>
</reference>